<accession>A0AAV4SIS6</accession>
<reference evidence="1 2" key="1">
    <citation type="submission" date="2021-06" db="EMBL/GenBank/DDBJ databases">
        <title>Caerostris extrusa draft genome.</title>
        <authorList>
            <person name="Kono N."/>
            <person name="Arakawa K."/>
        </authorList>
    </citation>
    <scope>NUCLEOTIDE SEQUENCE [LARGE SCALE GENOMIC DNA]</scope>
</reference>
<evidence type="ECO:0000313" key="2">
    <source>
        <dbReference type="Proteomes" id="UP001054945"/>
    </source>
</evidence>
<name>A0AAV4SIS6_CAEEX</name>
<sequence length="155" mass="17072">MIQIVLCLLGQGSRVWIVQIFQYRFKGYICGVAHLLEEAKGASFSERQRKQVMPTARQTGVYIPISNGKCDAPACIQSSIPSGVAKQLMTGPAPSTGIYTAQTGNGKKNIILFCTVVMVIHLPSQVHSVSNMFVDSIEYRDMYSKVAFQVELPKN</sequence>
<comment type="caution">
    <text evidence="1">The sequence shown here is derived from an EMBL/GenBank/DDBJ whole genome shotgun (WGS) entry which is preliminary data.</text>
</comment>
<organism evidence="1 2">
    <name type="scientific">Caerostris extrusa</name>
    <name type="common">Bark spider</name>
    <name type="synonym">Caerostris bankana</name>
    <dbReference type="NCBI Taxonomy" id="172846"/>
    <lineage>
        <taxon>Eukaryota</taxon>
        <taxon>Metazoa</taxon>
        <taxon>Ecdysozoa</taxon>
        <taxon>Arthropoda</taxon>
        <taxon>Chelicerata</taxon>
        <taxon>Arachnida</taxon>
        <taxon>Araneae</taxon>
        <taxon>Araneomorphae</taxon>
        <taxon>Entelegynae</taxon>
        <taxon>Araneoidea</taxon>
        <taxon>Araneidae</taxon>
        <taxon>Caerostris</taxon>
    </lineage>
</organism>
<dbReference type="Proteomes" id="UP001054945">
    <property type="component" value="Unassembled WGS sequence"/>
</dbReference>
<protein>
    <submittedName>
        <fullName evidence="1">Uncharacterized protein</fullName>
    </submittedName>
</protein>
<proteinExistence type="predicted"/>
<keyword evidence="2" id="KW-1185">Reference proteome</keyword>
<dbReference type="EMBL" id="BPLR01009754">
    <property type="protein sequence ID" value="GIY34318.1"/>
    <property type="molecule type" value="Genomic_DNA"/>
</dbReference>
<dbReference type="AlphaFoldDB" id="A0AAV4SIS6"/>
<evidence type="ECO:0000313" key="1">
    <source>
        <dbReference type="EMBL" id="GIY34318.1"/>
    </source>
</evidence>
<gene>
    <name evidence="1" type="ORF">CEXT_1291</name>
</gene>